<name>A0A4Q0YNM4_9GAMM</name>
<sequence>MHLSDTVKKELAEIGYFLSRLGQSSPPPCLGTAVWKEAISKFYPSYGLGRTEKEFYNSLKNTRDRFDSHLKNSREGWKDENGNPGPLSALNQSVLSELDGMSDSQLWERIRPYAVTKLDIKLARRKTSDAVGQGTKHFSSEFSGSKSVKARKSGQAIVRHGSVVDALYEFVGLMHPEGDVYNTQKIDLALESGGCLKALYEVKTSTDTQSLYTGVGQLMMHAAGNPDVCKYLVLPEMDKNPDLENCLASLGVGLICYQQLEDKYTFVTVL</sequence>
<accession>A0A4Q0YNM4</accession>
<dbReference type="EMBL" id="PEIB01000027">
    <property type="protein sequence ID" value="RXJ72050.1"/>
    <property type="molecule type" value="Genomic_DNA"/>
</dbReference>
<evidence type="ECO:0000313" key="3">
    <source>
        <dbReference type="Proteomes" id="UP000290287"/>
    </source>
</evidence>
<dbReference type="OrthoDB" id="529575at2"/>
<dbReference type="RefSeq" id="WP_129123440.1">
    <property type="nucleotide sequence ID" value="NZ_PEIB01000027.1"/>
</dbReference>
<evidence type="ECO:0000313" key="1">
    <source>
        <dbReference type="EMBL" id="RXJ72035.1"/>
    </source>
</evidence>
<proteinExistence type="predicted"/>
<comment type="caution">
    <text evidence="1">The sequence shown here is derived from an EMBL/GenBank/DDBJ whole genome shotgun (WGS) entry which is preliminary data.</text>
</comment>
<dbReference type="Proteomes" id="UP000290287">
    <property type="component" value="Unassembled WGS sequence"/>
</dbReference>
<protein>
    <submittedName>
        <fullName evidence="1">Uncharacterized protein</fullName>
    </submittedName>
</protein>
<dbReference type="AlphaFoldDB" id="A0A4Q0YNM4"/>
<dbReference type="EMBL" id="PEIB01000027">
    <property type="protein sequence ID" value="RXJ72035.1"/>
    <property type="molecule type" value="Genomic_DNA"/>
</dbReference>
<reference evidence="1 3" key="1">
    <citation type="submission" date="2017-10" db="EMBL/GenBank/DDBJ databases">
        <title>Nyctiphanis sp. nov., isolated from the stomach of the euphausiid Nyctiphanes simplex (Hansen, 1911) in the Gulf of California.</title>
        <authorList>
            <person name="Gomez-Gil B."/>
            <person name="Aguilar-Mendez M."/>
            <person name="Lopez-Cortes A."/>
            <person name="Gomez-Gutierrez J."/>
            <person name="Roque A."/>
            <person name="Lang E."/>
            <person name="Gonzalez-Castillo A."/>
        </authorList>
    </citation>
    <scope>NUCLEOTIDE SEQUENCE [LARGE SCALE GENOMIC DNA]</scope>
    <source>
        <strain evidence="1 3">CAIM 600</strain>
    </source>
</reference>
<evidence type="ECO:0000313" key="2">
    <source>
        <dbReference type="EMBL" id="RXJ72050.1"/>
    </source>
</evidence>
<organism evidence="1 3">
    <name type="scientific">Veronia nyctiphanis</name>
    <dbReference type="NCBI Taxonomy" id="1278244"/>
    <lineage>
        <taxon>Bacteria</taxon>
        <taxon>Pseudomonadati</taxon>
        <taxon>Pseudomonadota</taxon>
        <taxon>Gammaproteobacteria</taxon>
        <taxon>Vibrionales</taxon>
        <taxon>Vibrionaceae</taxon>
        <taxon>Veronia</taxon>
    </lineage>
</organism>
<keyword evidence="3" id="KW-1185">Reference proteome</keyword>
<gene>
    <name evidence="1" type="ORF">CS022_18045</name>
    <name evidence="2" type="ORF">CS022_18140</name>
</gene>